<comment type="caution">
    <text evidence="3">The sequence shown here is derived from an EMBL/GenBank/DDBJ whole genome shotgun (WGS) entry which is preliminary data.</text>
</comment>
<feature type="signal peptide" evidence="1">
    <location>
        <begin position="1"/>
        <end position="26"/>
    </location>
</feature>
<evidence type="ECO:0000256" key="1">
    <source>
        <dbReference type="SAM" id="SignalP"/>
    </source>
</evidence>
<dbReference type="InterPro" id="IPR050789">
    <property type="entry name" value="Diverse_Enzym_Activities"/>
</dbReference>
<reference evidence="3 4" key="1">
    <citation type="submission" date="2024-10" db="EMBL/GenBank/DDBJ databases">
        <title>The Natural Products Discovery Center: Release of the First 8490 Sequenced Strains for Exploring Actinobacteria Biosynthetic Diversity.</title>
        <authorList>
            <person name="Kalkreuter E."/>
            <person name="Kautsar S.A."/>
            <person name="Yang D."/>
            <person name="Bader C.D."/>
            <person name="Teijaro C.N."/>
            <person name="Fluegel L."/>
            <person name="Davis C.M."/>
            <person name="Simpson J.R."/>
            <person name="Lauterbach L."/>
            <person name="Steele A.D."/>
            <person name="Gui C."/>
            <person name="Meng S."/>
            <person name="Li G."/>
            <person name="Viehrig K."/>
            <person name="Ye F."/>
            <person name="Su P."/>
            <person name="Kiefer A.F."/>
            <person name="Nichols A."/>
            <person name="Cepeda A.J."/>
            <person name="Yan W."/>
            <person name="Fan B."/>
            <person name="Jiang Y."/>
            <person name="Adhikari A."/>
            <person name="Zheng C.-J."/>
            <person name="Schuster L."/>
            <person name="Cowan T.M."/>
            <person name="Smanski M.J."/>
            <person name="Chevrette M.G."/>
            <person name="De Carvalho L.P.S."/>
            <person name="Shen B."/>
        </authorList>
    </citation>
    <scope>NUCLEOTIDE SEQUENCE [LARGE SCALE GENOMIC DNA]</scope>
    <source>
        <strain evidence="3 4">NPDC087045</strain>
    </source>
</reference>
<evidence type="ECO:0000313" key="3">
    <source>
        <dbReference type="EMBL" id="MFJ3047472.1"/>
    </source>
</evidence>
<proteinExistence type="predicted"/>
<dbReference type="EC" id="3.-.-.-" evidence="3"/>
<accession>A0ABW8F2F1</accession>
<protein>
    <submittedName>
        <fullName evidence="3">Serine hydrolase domain-containing protein</fullName>
        <ecNumber evidence="3">3.-.-.-</ecNumber>
    </submittedName>
</protein>
<dbReference type="InterPro" id="IPR012338">
    <property type="entry name" value="Beta-lactam/transpept-like"/>
</dbReference>
<dbReference type="SUPFAM" id="SSF56601">
    <property type="entry name" value="beta-lactamase/transpeptidase-like"/>
    <property type="match status" value="1"/>
</dbReference>
<feature type="domain" description="Beta-lactamase-related" evidence="2">
    <location>
        <begin position="97"/>
        <end position="376"/>
    </location>
</feature>
<dbReference type="RefSeq" id="WP_402702073.1">
    <property type="nucleotide sequence ID" value="NZ_JBIUZV010000010.1"/>
</dbReference>
<dbReference type="Proteomes" id="UP001617427">
    <property type="component" value="Unassembled WGS sequence"/>
</dbReference>
<keyword evidence="3" id="KW-0378">Hydrolase</keyword>
<name>A0ABW8F2F1_9BURK</name>
<dbReference type="Pfam" id="PF00144">
    <property type="entry name" value="Beta-lactamase"/>
    <property type="match status" value="1"/>
</dbReference>
<gene>
    <name evidence="3" type="ORF">ACIPEN_16725</name>
</gene>
<keyword evidence="4" id="KW-1185">Reference proteome</keyword>
<dbReference type="PANTHER" id="PTHR43283">
    <property type="entry name" value="BETA-LACTAMASE-RELATED"/>
    <property type="match status" value="1"/>
</dbReference>
<keyword evidence="1" id="KW-0732">Signal</keyword>
<sequence length="392" mass="42636">MTRKSRLLACAAVALLLLGGAEIARRAANLPSLPVLVNLQLDLTPRSQTYKLYDANPIRRSSHPAPLPTTLHPLDLALPWKDGGTLDVAAFLKATHTHAFLVVQDGKVVFEHYTDGYDAASRFTSFSVAKSFVATLTGAALAEGKLASLQEPIGNYLSGEEIAPAYGNITVGQLLDMRSGIDVDERYGGSLTSPVVRMYLSTDLGKFLAGLSGLRFAPGSRFEYRSVDTLVLSRVLVRTTGQSLSSYAQQTLWEPLGMEQDATWSTDSQAHGVEKAFCCINTTARDFAKLGLLYLNQGRAGGKQVVSAAWTDEPRQPVNRGNALDYRDGWWIPPGNETDRDFSAIGVFGQYVYINPATRTVIVKLSDHGVEQDEVLTLLAMRKVAHFVSGKD</sequence>
<evidence type="ECO:0000259" key="2">
    <source>
        <dbReference type="Pfam" id="PF00144"/>
    </source>
</evidence>
<organism evidence="3 4">
    <name type="scientific">Herbaspirillum chlorophenolicum</name>
    <dbReference type="NCBI Taxonomy" id="211589"/>
    <lineage>
        <taxon>Bacteria</taxon>
        <taxon>Pseudomonadati</taxon>
        <taxon>Pseudomonadota</taxon>
        <taxon>Betaproteobacteria</taxon>
        <taxon>Burkholderiales</taxon>
        <taxon>Oxalobacteraceae</taxon>
        <taxon>Herbaspirillum</taxon>
    </lineage>
</organism>
<dbReference type="InterPro" id="IPR001466">
    <property type="entry name" value="Beta-lactam-related"/>
</dbReference>
<dbReference type="Gene3D" id="3.40.710.10">
    <property type="entry name" value="DD-peptidase/beta-lactamase superfamily"/>
    <property type="match status" value="1"/>
</dbReference>
<dbReference type="PANTHER" id="PTHR43283:SF14">
    <property type="entry name" value="BLL8153 PROTEIN"/>
    <property type="match status" value="1"/>
</dbReference>
<feature type="chain" id="PRO_5046283972" evidence="1">
    <location>
        <begin position="27"/>
        <end position="392"/>
    </location>
</feature>
<evidence type="ECO:0000313" key="4">
    <source>
        <dbReference type="Proteomes" id="UP001617427"/>
    </source>
</evidence>
<dbReference type="EMBL" id="JBIUZV010000010">
    <property type="protein sequence ID" value="MFJ3047472.1"/>
    <property type="molecule type" value="Genomic_DNA"/>
</dbReference>
<dbReference type="GO" id="GO:0016787">
    <property type="term" value="F:hydrolase activity"/>
    <property type="evidence" value="ECO:0007669"/>
    <property type="project" value="UniProtKB-KW"/>
</dbReference>